<proteinExistence type="predicted"/>
<evidence type="ECO:0000256" key="1">
    <source>
        <dbReference type="ARBA" id="ARBA00022553"/>
    </source>
</evidence>
<reference evidence="5 6" key="1">
    <citation type="submission" date="2023-08" db="EMBL/GenBank/DDBJ databases">
        <title>Functional and genomic diversity of the sorghum phyllosphere microbiome.</title>
        <authorList>
            <person name="Shade A."/>
        </authorList>
    </citation>
    <scope>NUCLEOTIDE SEQUENCE [LARGE SCALE GENOMIC DNA]</scope>
    <source>
        <strain evidence="5 6">SORGH_AS_0919</strain>
    </source>
</reference>
<organism evidence="5 6">
    <name type="scientific">Microbacterium paludicola</name>
    <dbReference type="NCBI Taxonomy" id="300019"/>
    <lineage>
        <taxon>Bacteria</taxon>
        <taxon>Bacillati</taxon>
        <taxon>Actinomycetota</taxon>
        <taxon>Actinomycetes</taxon>
        <taxon>Micrococcales</taxon>
        <taxon>Microbacteriaceae</taxon>
        <taxon>Microbacterium</taxon>
    </lineage>
</organism>
<dbReference type="Proteomes" id="UP001260188">
    <property type="component" value="Unassembled WGS sequence"/>
</dbReference>
<gene>
    <name evidence="5" type="ORF">QE367_000876</name>
</gene>
<feature type="compositionally biased region" description="Low complexity" evidence="2">
    <location>
        <begin position="273"/>
        <end position="294"/>
    </location>
</feature>
<evidence type="ECO:0000313" key="5">
    <source>
        <dbReference type="EMBL" id="MDR6166672.1"/>
    </source>
</evidence>
<feature type="region of interest" description="Disordered" evidence="2">
    <location>
        <begin position="241"/>
        <end position="311"/>
    </location>
</feature>
<keyword evidence="6" id="KW-1185">Reference proteome</keyword>
<feature type="compositionally biased region" description="Low complexity" evidence="2">
    <location>
        <begin position="251"/>
        <end position="263"/>
    </location>
</feature>
<evidence type="ECO:0000259" key="4">
    <source>
        <dbReference type="PROSITE" id="PS50006"/>
    </source>
</evidence>
<evidence type="ECO:0000313" key="6">
    <source>
        <dbReference type="Proteomes" id="UP001260188"/>
    </source>
</evidence>
<evidence type="ECO:0000256" key="2">
    <source>
        <dbReference type="SAM" id="MobiDB-lite"/>
    </source>
</evidence>
<name>A0ABU1HYF7_9MICO</name>
<accession>A0ABU1HYF7</accession>
<feature type="domain" description="FHA" evidence="4">
    <location>
        <begin position="344"/>
        <end position="403"/>
    </location>
</feature>
<dbReference type="EMBL" id="JAVIZA010000001">
    <property type="protein sequence ID" value="MDR6166672.1"/>
    <property type="molecule type" value="Genomic_DNA"/>
</dbReference>
<sequence length="427" mass="42322">MKAQGFTIDHATAVIALGGSNGGPTGAFAALGIVQVVVGIGIYVWTAFALTAVFRKTGIDPWRAWVPVLNIWELFVLAGMRGWWAAVLAGGAVLVTIISGVVAGIFAGIALNAGFGGDAGSAAGALAAAAIVPSLIWLAFIAFALVIHVRMLRALCRGFGLGTGFVVLGALLFPVWASVVGWGSARWLGREAPAEPGPFRTSAAPAAGAAVPTSPVAASLATPAPAAVPAPPLFAPPSPAPGVPAPPAAPAAPAASEPISASPWAPPPPPAEAAPADPTPQSWSAPAPAAAAVPSPAPAAAPAPALAADEGDVDERTVLAARRGPQTSLRLPNGSSVALSATAVVLGRNPLAPDQAPDAQAIAIDDVTRTVSKTHALLQHTGSGWTITDLASTNGVFVGPDDVEASGPTPVSGVFHLGDAELELTEA</sequence>
<protein>
    <submittedName>
        <fullName evidence="5">PSer/pThr/pTyr-binding forkhead associated (FHA) protein</fullName>
    </submittedName>
</protein>
<keyword evidence="3" id="KW-0472">Membrane</keyword>
<dbReference type="SUPFAM" id="SSF49879">
    <property type="entry name" value="SMAD/FHA domain"/>
    <property type="match status" value="1"/>
</dbReference>
<keyword evidence="1" id="KW-0597">Phosphoprotein</keyword>
<feature type="transmembrane region" description="Helical" evidence="3">
    <location>
        <begin position="83"/>
        <end position="111"/>
    </location>
</feature>
<feature type="transmembrane region" description="Helical" evidence="3">
    <location>
        <begin position="123"/>
        <end position="147"/>
    </location>
</feature>
<keyword evidence="3" id="KW-1133">Transmembrane helix</keyword>
<feature type="transmembrane region" description="Helical" evidence="3">
    <location>
        <begin position="27"/>
        <end position="54"/>
    </location>
</feature>
<dbReference type="Gene3D" id="2.60.200.20">
    <property type="match status" value="1"/>
</dbReference>
<dbReference type="Pfam" id="PF00498">
    <property type="entry name" value="FHA"/>
    <property type="match status" value="1"/>
</dbReference>
<dbReference type="InterPro" id="IPR008984">
    <property type="entry name" value="SMAD_FHA_dom_sf"/>
</dbReference>
<comment type="caution">
    <text evidence="5">The sequence shown here is derived from an EMBL/GenBank/DDBJ whole genome shotgun (WGS) entry which is preliminary data.</text>
</comment>
<evidence type="ECO:0000256" key="3">
    <source>
        <dbReference type="SAM" id="Phobius"/>
    </source>
</evidence>
<feature type="transmembrane region" description="Helical" evidence="3">
    <location>
        <begin position="159"/>
        <end position="183"/>
    </location>
</feature>
<dbReference type="CDD" id="cd00060">
    <property type="entry name" value="FHA"/>
    <property type="match status" value="1"/>
</dbReference>
<feature type="compositionally biased region" description="Pro residues" evidence="2">
    <location>
        <begin position="241"/>
        <end position="250"/>
    </location>
</feature>
<dbReference type="RefSeq" id="WP_071917987.1">
    <property type="nucleotide sequence ID" value="NZ_CP018134.1"/>
</dbReference>
<dbReference type="PROSITE" id="PS50006">
    <property type="entry name" value="FHA_DOMAIN"/>
    <property type="match status" value="1"/>
</dbReference>
<dbReference type="InterPro" id="IPR000253">
    <property type="entry name" value="FHA_dom"/>
</dbReference>
<keyword evidence="3" id="KW-0812">Transmembrane</keyword>